<keyword evidence="4" id="KW-1185">Reference proteome</keyword>
<feature type="compositionally biased region" description="Basic and acidic residues" evidence="1">
    <location>
        <begin position="76"/>
        <end position="85"/>
    </location>
</feature>
<dbReference type="OrthoDB" id="206137at2759"/>
<evidence type="ECO:0000313" key="4">
    <source>
        <dbReference type="Proteomes" id="UP000789595"/>
    </source>
</evidence>
<feature type="domain" description="SHOCT" evidence="2">
    <location>
        <begin position="7"/>
        <end position="34"/>
    </location>
</feature>
<name>A0A8J2X1G6_9STRA</name>
<organism evidence="3 4">
    <name type="scientific">Pelagomonas calceolata</name>
    <dbReference type="NCBI Taxonomy" id="35677"/>
    <lineage>
        <taxon>Eukaryota</taxon>
        <taxon>Sar</taxon>
        <taxon>Stramenopiles</taxon>
        <taxon>Ochrophyta</taxon>
        <taxon>Pelagophyceae</taxon>
        <taxon>Pelagomonadales</taxon>
        <taxon>Pelagomonadaceae</taxon>
        <taxon>Pelagomonas</taxon>
    </lineage>
</organism>
<evidence type="ECO:0000259" key="2">
    <source>
        <dbReference type="Pfam" id="PF09851"/>
    </source>
</evidence>
<comment type="caution">
    <text evidence="3">The sequence shown here is derived from an EMBL/GenBank/DDBJ whole genome shotgun (WGS) entry which is preliminary data.</text>
</comment>
<feature type="compositionally biased region" description="Basic and acidic residues" evidence="1">
    <location>
        <begin position="55"/>
        <end position="64"/>
    </location>
</feature>
<feature type="compositionally biased region" description="Basic and acidic residues" evidence="1">
    <location>
        <begin position="259"/>
        <end position="285"/>
    </location>
</feature>
<protein>
    <recommendedName>
        <fullName evidence="2">SHOCT domain-containing protein</fullName>
    </recommendedName>
</protein>
<feature type="compositionally biased region" description="Basic residues" evidence="1">
    <location>
        <begin position="45"/>
        <end position="54"/>
    </location>
</feature>
<dbReference type="EMBL" id="CAKKNE010000004">
    <property type="protein sequence ID" value="CAH0374785.1"/>
    <property type="molecule type" value="Genomic_DNA"/>
</dbReference>
<dbReference type="InterPro" id="IPR018649">
    <property type="entry name" value="SHOCT"/>
</dbReference>
<dbReference type="Proteomes" id="UP000789595">
    <property type="component" value="Unassembled WGS sequence"/>
</dbReference>
<proteinExistence type="predicted"/>
<feature type="region of interest" description="Disordered" evidence="1">
    <location>
        <begin position="259"/>
        <end position="295"/>
    </location>
</feature>
<dbReference type="AlphaFoldDB" id="A0A8J2X1G6"/>
<gene>
    <name evidence="3" type="ORF">PECAL_4P20870</name>
</gene>
<evidence type="ECO:0000256" key="1">
    <source>
        <dbReference type="SAM" id="MobiDB-lite"/>
    </source>
</evidence>
<reference evidence="3" key="1">
    <citation type="submission" date="2021-11" db="EMBL/GenBank/DDBJ databases">
        <authorList>
            <consortium name="Genoscope - CEA"/>
            <person name="William W."/>
        </authorList>
    </citation>
    <scope>NUCLEOTIDE SEQUENCE</scope>
</reference>
<evidence type="ECO:0000313" key="3">
    <source>
        <dbReference type="EMBL" id="CAH0374785.1"/>
    </source>
</evidence>
<sequence>MDADTVQALRDAKALFDEGILSEQEFKEKKAELLQPKAAPVAAKPKPKPKPAPKKKSEAKPKAEKKPKKSNASSDGSEKEKKAPRVAELTLQDAGEDGVLVTGSGTFRAKSLLASLGGSWSKKLKAWVFGAGTAHATAAALKASTAPSINLTVEEGGAGAAKRRESSLASAKAEALAAAATAGASATLEVCKHKRAVLVKGDTKNVKPVLQALEGSWNKGLGGWVFPMKKREEVLAALRQDPTNTINEDPALVAEAAKAVKAEPVAEKRKSVDAADAPEAKRQSLDGEQLYPPSA</sequence>
<dbReference type="Pfam" id="PF09851">
    <property type="entry name" value="SHOCT"/>
    <property type="match status" value="1"/>
</dbReference>
<feature type="region of interest" description="Disordered" evidence="1">
    <location>
        <begin position="31"/>
        <end position="89"/>
    </location>
</feature>
<accession>A0A8J2X1G6</accession>